<reference evidence="1 2" key="1">
    <citation type="journal article" date="2023" name="Genome Announc.">
        <title>Pan-Genome Analyses of the Genus Cohnella and Proposal of the Novel Species Cohnella silvisoli sp. nov., Isolated from Forest Soil.</title>
        <authorList>
            <person name="Wang C."/>
            <person name="Mao L."/>
            <person name="Bao G."/>
            <person name="Zhu H."/>
        </authorList>
    </citation>
    <scope>NUCLEOTIDE SEQUENCE [LARGE SCALE GENOMIC DNA]</scope>
    <source>
        <strain evidence="1 2">NL03-T5-1</strain>
    </source>
</reference>
<comment type="caution">
    <text evidence="1">The sequence shown here is derived from an EMBL/GenBank/DDBJ whole genome shotgun (WGS) entry which is preliminary data.</text>
</comment>
<proteinExistence type="predicted"/>
<dbReference type="InterPro" id="IPR015018">
    <property type="entry name" value="DUF1905"/>
</dbReference>
<dbReference type="InterPro" id="IPR037079">
    <property type="entry name" value="AF2212/PG0164-like_sf"/>
</dbReference>
<gene>
    <name evidence="1" type="ORF">QJS35_20405</name>
</gene>
<dbReference type="Proteomes" id="UP001493487">
    <property type="component" value="Unassembled WGS sequence"/>
</dbReference>
<keyword evidence="2" id="KW-1185">Reference proteome</keyword>
<dbReference type="EMBL" id="JASKHM010000012">
    <property type="protein sequence ID" value="MEQ4484751.1"/>
    <property type="molecule type" value="Genomic_DNA"/>
</dbReference>
<dbReference type="SUPFAM" id="SSF141694">
    <property type="entry name" value="AF2212/PG0164-like"/>
    <property type="match status" value="1"/>
</dbReference>
<evidence type="ECO:0000313" key="2">
    <source>
        <dbReference type="Proteomes" id="UP001493487"/>
    </source>
</evidence>
<organism evidence="1 2">
    <name type="scientific">Cohnella silvisoli</name>
    <dbReference type="NCBI Taxonomy" id="2873699"/>
    <lineage>
        <taxon>Bacteria</taxon>
        <taxon>Bacillati</taxon>
        <taxon>Bacillota</taxon>
        <taxon>Bacilli</taxon>
        <taxon>Bacillales</taxon>
        <taxon>Paenibacillaceae</taxon>
        <taxon>Cohnella</taxon>
    </lineage>
</organism>
<dbReference type="RefSeq" id="WP_232187227.1">
    <property type="nucleotide sequence ID" value="NZ_JAIOAP010000011.1"/>
</dbReference>
<dbReference type="Gene3D" id="2.40.30.100">
    <property type="entry name" value="AF2212/PG0164-like"/>
    <property type="match status" value="1"/>
</dbReference>
<accession>A0ABV1KYU6</accession>
<dbReference type="Pfam" id="PF08922">
    <property type="entry name" value="DUF1905"/>
    <property type="match status" value="1"/>
</dbReference>
<sequence length="157" mass="17354">MESRTFKGPLLRPPGVGTWIYVDVPFDAESIFGSKGQVRVRGTVNGAVFRSTLMPRGDGTHYLVVGGELREAAGVSVGDEVMVNLSADTDERIVEAPDDLQAELAVHEAANRFWAALAYSYRKEYVNWIEDAKREATWHSRIAKAVQMLAEGKKLKS</sequence>
<name>A0ABV1KYU6_9BACL</name>
<evidence type="ECO:0000313" key="1">
    <source>
        <dbReference type="EMBL" id="MEQ4484751.1"/>
    </source>
</evidence>
<dbReference type="Pfam" id="PF13376">
    <property type="entry name" value="OmdA"/>
    <property type="match status" value="1"/>
</dbReference>
<protein>
    <submittedName>
        <fullName evidence="1">YdeI/OmpD-associated family protein</fullName>
    </submittedName>
</protein>